<evidence type="ECO:0000256" key="1">
    <source>
        <dbReference type="ARBA" id="ARBA00023002"/>
    </source>
</evidence>
<evidence type="ECO:0000259" key="3">
    <source>
        <dbReference type="Pfam" id="PF02826"/>
    </source>
</evidence>
<dbReference type="PANTHER" id="PTHR43333:SF1">
    <property type="entry name" value="D-ISOMER SPECIFIC 2-HYDROXYACID DEHYDROGENASE NAD-BINDING DOMAIN-CONTAINING PROTEIN"/>
    <property type="match status" value="1"/>
</dbReference>
<dbReference type="PANTHER" id="PTHR43333">
    <property type="entry name" value="2-HACID_DH_C DOMAIN-CONTAINING PROTEIN"/>
    <property type="match status" value="1"/>
</dbReference>
<dbReference type="GO" id="GO:0051287">
    <property type="term" value="F:NAD binding"/>
    <property type="evidence" value="ECO:0007669"/>
    <property type="project" value="InterPro"/>
</dbReference>
<comment type="caution">
    <text evidence="4">The sequence shown here is derived from an EMBL/GenBank/DDBJ whole genome shotgun (WGS) entry which is preliminary data.</text>
</comment>
<dbReference type="EMBL" id="JPQT01000130">
    <property type="protein sequence ID" value="KFE47209.1"/>
    <property type="molecule type" value="Genomic_DNA"/>
</dbReference>
<evidence type="ECO:0000313" key="4">
    <source>
        <dbReference type="EMBL" id="KFE47209.1"/>
    </source>
</evidence>
<dbReference type="InterPro" id="IPR036291">
    <property type="entry name" value="NAD(P)-bd_dom_sf"/>
</dbReference>
<dbReference type="Proteomes" id="UP000028643">
    <property type="component" value="Unassembled WGS sequence"/>
</dbReference>
<dbReference type="InterPro" id="IPR006140">
    <property type="entry name" value="D-isomer_DH_NAD-bd"/>
</dbReference>
<gene>
    <name evidence="4" type="ORF">IV02_24085</name>
</gene>
<dbReference type="AlphaFoldDB" id="A0A085UVJ6"/>
<sequence>MGSLVLLCQNPALTDWLATLFAVHAPQLNVLRPDDAQARFAEVAVCWFPPSGSLGRLPHLRLVHSIGSGIDHLAQDDSRDVTVPVCRVVDPDHTLGMSEYVHWGVLHFHRGFDQVIAGNLSQHWQRPAQRKAEGFKVGVMGLGAIGAPVAARLAAAGYHVRGWARTPRTIDGVTTFSGPHSRREFLDGLDVLINLLPLTSTTHGVLCHEIFQCMARGSALINCGRGQHLNSNDLQQALASGQLRGALLDVFEEEPLPADSLLWRTPGVWVTPHMASAASDLCIAQQVADNVLRLAQGLELNNLANPELGY</sequence>
<keyword evidence="2" id="KW-0520">NAD</keyword>
<organism evidence="4 5">
    <name type="scientific">Pseudomonas syringae</name>
    <dbReference type="NCBI Taxonomy" id="317"/>
    <lineage>
        <taxon>Bacteria</taxon>
        <taxon>Pseudomonadati</taxon>
        <taxon>Pseudomonadota</taxon>
        <taxon>Gammaproteobacteria</taxon>
        <taxon>Pseudomonadales</taxon>
        <taxon>Pseudomonadaceae</taxon>
        <taxon>Pseudomonas</taxon>
    </lineage>
</organism>
<name>A0A085UVJ6_PSESX</name>
<feature type="domain" description="D-isomer specific 2-hydroxyacid dehydrogenase NAD-binding" evidence="3">
    <location>
        <begin position="105"/>
        <end position="275"/>
    </location>
</feature>
<protein>
    <submittedName>
        <fullName evidence="4">2-hydroxyacid dehydrogenase</fullName>
    </submittedName>
</protein>
<keyword evidence="1" id="KW-0560">Oxidoreductase</keyword>
<dbReference type="RefSeq" id="WP_047578250.1">
    <property type="nucleotide sequence ID" value="NZ_JPQT01000130.1"/>
</dbReference>
<dbReference type="SUPFAM" id="SSF51735">
    <property type="entry name" value="NAD(P)-binding Rossmann-fold domains"/>
    <property type="match status" value="1"/>
</dbReference>
<dbReference type="PATRIC" id="fig|317.174.peg.4924"/>
<dbReference type="GO" id="GO:0016491">
    <property type="term" value="F:oxidoreductase activity"/>
    <property type="evidence" value="ECO:0007669"/>
    <property type="project" value="UniProtKB-KW"/>
</dbReference>
<evidence type="ECO:0000256" key="2">
    <source>
        <dbReference type="ARBA" id="ARBA00023027"/>
    </source>
</evidence>
<evidence type="ECO:0000313" key="5">
    <source>
        <dbReference type="Proteomes" id="UP000028643"/>
    </source>
</evidence>
<dbReference type="Pfam" id="PF02826">
    <property type="entry name" value="2-Hacid_dh_C"/>
    <property type="match status" value="1"/>
</dbReference>
<dbReference type="Gene3D" id="3.40.50.720">
    <property type="entry name" value="NAD(P)-binding Rossmann-like Domain"/>
    <property type="match status" value="2"/>
</dbReference>
<proteinExistence type="predicted"/>
<accession>A0A085UVJ6</accession>
<dbReference type="SUPFAM" id="SSF52283">
    <property type="entry name" value="Formate/glycerate dehydrogenase catalytic domain-like"/>
    <property type="match status" value="1"/>
</dbReference>
<dbReference type="CDD" id="cd12164">
    <property type="entry name" value="GDH_like_2"/>
    <property type="match status" value="1"/>
</dbReference>
<reference evidence="4 5" key="1">
    <citation type="submission" date="2014-07" db="EMBL/GenBank/DDBJ databases">
        <title>Draft Genome Sequences of Environmental Pseudomonas syringae strains.</title>
        <authorList>
            <person name="Baltrus D.A."/>
            <person name="Berge O."/>
            <person name="Morris C."/>
        </authorList>
    </citation>
    <scope>NUCLEOTIDE SEQUENCE [LARGE SCALE GENOMIC DNA]</scope>
    <source>
        <strain evidence="4 5">CEB003</strain>
    </source>
</reference>